<dbReference type="EMBL" id="QURN01000023">
    <property type="protein sequence ID" value="RFC63913.1"/>
    <property type="molecule type" value="Genomic_DNA"/>
</dbReference>
<feature type="domain" description="Bacterial Ig-like" evidence="1">
    <location>
        <begin position="366"/>
        <end position="456"/>
    </location>
</feature>
<dbReference type="Pfam" id="PF19077">
    <property type="entry name" value="Big_13"/>
    <property type="match status" value="4"/>
</dbReference>
<feature type="domain" description="Bacterial Ig-like" evidence="1">
    <location>
        <begin position="164"/>
        <end position="248"/>
    </location>
</feature>
<evidence type="ECO:0000259" key="1">
    <source>
        <dbReference type="Pfam" id="PF19077"/>
    </source>
</evidence>
<protein>
    <recommendedName>
        <fullName evidence="5">Ig-like domain repeat protein</fullName>
    </recommendedName>
</protein>
<sequence>MVAASVLDGHVTVQVKGNVVAPNAPANFVVPGSPANVANYIRQGSDLIIEMKTGQTFTIQGFAQQGLVNNIVLSAGGANTLVDISAAFTAAAVSNGILAPALITIEAISASTSVMSLLGILGAAGAAGGVGLVALSVAGQTPVDTTPPAAPVLDLVSDDVGTKLGALSSGGLTDDTRPTFSGRGGIAGATIELWEGATLLGSSTVGSGGDWSVSPSTGLRDGQHGLSLVQRDTSGNGSAGTGFVVVVDSTAPGTPVLVHVVDAVDAVTGEIQPGGATDDTRPVLSGTGEAGAIVELREGNVVLGSTIVGNDGAWSVRPSNGLSEGSHNLVVVLIDAAGNKSPAAGFVVVVDTIAPEAPVIVQVTDTVDAVTGAVQSGGVINDTRPLFAGTGEAGATVELRQGNVVLATAVVGMDGRWSVSPTAALSAGTHAFTVVQSDTTGHRSPVSSAFNLTVDTGASQLVIGSVMDDVDQVTGAIVAHGTTNDTQPTLSGTGAEAGSTIELRENGSVIGTAIAGNDGAWSVSPTLGLADGAHSLTVVQIDAAGNRSQPSTAFELTVDTQYSGADPVIDPVTTDQPDNRTPGIYVGENLDPAPSLYVDGEKVASTYDPVTGMLTPVEPLSDGEHTITYTLSTSTMT</sequence>
<dbReference type="InterPro" id="IPR048051">
    <property type="entry name" value="BapA-like_prefix-like"/>
</dbReference>
<organism evidence="3 4">
    <name type="scientific">Mesorhizobium denitrificans</name>
    <dbReference type="NCBI Taxonomy" id="2294114"/>
    <lineage>
        <taxon>Bacteria</taxon>
        <taxon>Pseudomonadati</taxon>
        <taxon>Pseudomonadota</taxon>
        <taxon>Alphaproteobacteria</taxon>
        <taxon>Hyphomicrobiales</taxon>
        <taxon>Phyllobacteriaceae</taxon>
        <taxon>Mesorhizobium</taxon>
    </lineage>
</organism>
<keyword evidence="4" id="KW-1185">Reference proteome</keyword>
<dbReference type="Gene3D" id="3.30.420.430">
    <property type="match status" value="5"/>
</dbReference>
<evidence type="ECO:0000259" key="2">
    <source>
        <dbReference type="Pfam" id="PF22783"/>
    </source>
</evidence>
<dbReference type="RefSeq" id="WP_116625684.1">
    <property type="nucleotide sequence ID" value="NZ_QURN01000023.1"/>
</dbReference>
<evidence type="ECO:0000313" key="4">
    <source>
        <dbReference type="Proteomes" id="UP000262379"/>
    </source>
</evidence>
<dbReference type="NCBIfam" id="NF033510">
    <property type="entry name" value="Ca_tandemer"/>
    <property type="match status" value="4"/>
</dbReference>
<accession>A0A371X3X0</accession>
<evidence type="ECO:0008006" key="5">
    <source>
        <dbReference type="Google" id="ProtNLM"/>
    </source>
</evidence>
<name>A0A371X3X0_9HYPH</name>
<proteinExistence type="predicted"/>
<feature type="domain" description="Bacterial Ig-like" evidence="1">
    <location>
        <begin position="471"/>
        <end position="560"/>
    </location>
</feature>
<evidence type="ECO:0000313" key="3">
    <source>
        <dbReference type="EMBL" id="RFC63913.1"/>
    </source>
</evidence>
<dbReference type="AlphaFoldDB" id="A0A371X3X0"/>
<dbReference type="Pfam" id="PF22783">
    <property type="entry name" value="BapA_N"/>
    <property type="match status" value="1"/>
</dbReference>
<reference evidence="4" key="1">
    <citation type="submission" date="2018-08" db="EMBL/GenBank/DDBJ databases">
        <authorList>
            <person name="Im W.T."/>
        </authorList>
    </citation>
    <scope>NUCLEOTIDE SEQUENCE [LARGE SCALE GENOMIC DNA]</scope>
    <source>
        <strain evidence="4">LA-28</strain>
    </source>
</reference>
<dbReference type="Proteomes" id="UP000262379">
    <property type="component" value="Unassembled WGS sequence"/>
</dbReference>
<feature type="domain" description="Bacterial Ig-like" evidence="1">
    <location>
        <begin position="267"/>
        <end position="352"/>
    </location>
</feature>
<dbReference type="NCBIfam" id="NF033677">
    <property type="entry name" value="biofilm_BapA_N"/>
    <property type="match status" value="1"/>
</dbReference>
<dbReference type="InterPro" id="IPR044016">
    <property type="entry name" value="Big_13"/>
</dbReference>
<comment type="caution">
    <text evidence="3">The sequence shown here is derived from an EMBL/GenBank/DDBJ whole genome shotgun (WGS) entry which is preliminary data.</text>
</comment>
<feature type="domain" description="Biofilm-associated protein BapA-like prefix-like" evidence="2">
    <location>
        <begin position="10"/>
        <end position="85"/>
    </location>
</feature>
<gene>
    <name evidence="3" type="ORF">DY251_20055</name>
</gene>